<sequence>MMEENIVIIGAGQTGRGFLAPLVKQNKHTKITFIDKDEKRIQMLREKKSYTISYYDATTEDVVITDFDAYTLFDKKAIEVIANADLVLVSVGGENLVDLIETFKEATKIRTKNKLRIVCCENGVHVKEPLVKANIDAYISEGAVFCTTLASDDQSLTLGSQVYPNLPYDIHALDQPIALDGFKAENDFASLIQRKIYTYNCLSACIAYVGAYKGYTSYAQAANDEDVSNMMDELLVQLDDAIRQEYQISLEEQQTFSAYAIAKFKNTYIVDTIARNARTVQRKVGISERMVQPLNLCRKYGKDTSVLEAMIAYAFYYGVHTENESLTELIAISGIADDEKLYQNIMHVYHTL</sequence>
<dbReference type="PANTHER" id="PTHR30524:SF0">
    <property type="entry name" value="ALTRONATE OXIDOREDUCTASE-RELATED"/>
    <property type="match status" value="1"/>
</dbReference>
<evidence type="ECO:0000256" key="3">
    <source>
        <dbReference type="ARBA" id="ARBA00048615"/>
    </source>
</evidence>
<dbReference type="Pfam" id="PF08125">
    <property type="entry name" value="Mannitol_dh_C"/>
    <property type="match status" value="1"/>
</dbReference>
<dbReference type="Gene3D" id="1.10.1040.10">
    <property type="entry name" value="N-(1-d-carboxylethyl)-l-norvaline Dehydrogenase, domain 2"/>
    <property type="match status" value="1"/>
</dbReference>
<dbReference type="RefSeq" id="WP_134171333.1">
    <property type="nucleotide sequence ID" value="NZ_SODD01000061.1"/>
</dbReference>
<dbReference type="InterPro" id="IPR008927">
    <property type="entry name" value="6-PGluconate_DH-like_C_sf"/>
</dbReference>
<feature type="domain" description="Mannitol dehydrogenase N-terminal" evidence="4">
    <location>
        <begin position="5"/>
        <end position="128"/>
    </location>
</feature>
<protein>
    <submittedName>
        <fullName evidence="6">Mannitol-1-phosphate 5-dehydrogenase</fullName>
    </submittedName>
</protein>
<proteinExistence type="predicted"/>
<evidence type="ECO:0000256" key="1">
    <source>
        <dbReference type="ARBA" id="ARBA00023002"/>
    </source>
</evidence>
<name>A0A4R7ZFH7_9FIRM</name>
<keyword evidence="2" id="KW-0520">NAD</keyword>
<dbReference type="Gene3D" id="3.40.50.720">
    <property type="entry name" value="NAD(P)-binding Rossmann-like Domain"/>
    <property type="match status" value="1"/>
</dbReference>
<dbReference type="Proteomes" id="UP000294743">
    <property type="component" value="Unassembled WGS sequence"/>
</dbReference>
<dbReference type="SUPFAM" id="SSF48179">
    <property type="entry name" value="6-phosphogluconate dehydrogenase C-terminal domain-like"/>
    <property type="match status" value="1"/>
</dbReference>
<dbReference type="InterPro" id="IPR013328">
    <property type="entry name" value="6PGD_dom2"/>
</dbReference>
<dbReference type="InterPro" id="IPR013118">
    <property type="entry name" value="Mannitol_DH_C"/>
</dbReference>
<dbReference type="EMBL" id="SODD01000061">
    <property type="protein sequence ID" value="TDW09372.1"/>
    <property type="molecule type" value="Genomic_DNA"/>
</dbReference>
<organism evidence="6 7">
    <name type="scientific">Breznakia blatticola</name>
    <dbReference type="NCBI Taxonomy" id="1754012"/>
    <lineage>
        <taxon>Bacteria</taxon>
        <taxon>Bacillati</taxon>
        <taxon>Bacillota</taxon>
        <taxon>Erysipelotrichia</taxon>
        <taxon>Erysipelotrichales</taxon>
        <taxon>Erysipelotrichaceae</taxon>
        <taxon>Breznakia</taxon>
    </lineage>
</organism>
<comment type="caution">
    <text evidence="6">The sequence shown here is derived from an EMBL/GenBank/DDBJ whole genome shotgun (WGS) entry which is preliminary data.</text>
</comment>
<dbReference type="SUPFAM" id="SSF51735">
    <property type="entry name" value="NAD(P)-binding Rossmann-fold domains"/>
    <property type="match status" value="1"/>
</dbReference>
<evidence type="ECO:0000313" key="6">
    <source>
        <dbReference type="EMBL" id="TDW09372.1"/>
    </source>
</evidence>
<feature type="domain" description="Mannitol dehydrogenase C-terminal" evidence="5">
    <location>
        <begin position="191"/>
        <end position="325"/>
    </location>
</feature>
<dbReference type="OrthoDB" id="271711at2"/>
<dbReference type="InterPro" id="IPR036291">
    <property type="entry name" value="NAD(P)-bd_dom_sf"/>
</dbReference>
<evidence type="ECO:0000259" key="5">
    <source>
        <dbReference type="Pfam" id="PF08125"/>
    </source>
</evidence>
<accession>A0A4R7ZFH7</accession>
<gene>
    <name evidence="6" type="ORF">EDD63_1618</name>
</gene>
<comment type="catalytic activity">
    <reaction evidence="3">
        <text>D-mannitol 1-phosphate + NAD(+) = beta-D-fructose 6-phosphate + NADH + H(+)</text>
        <dbReference type="Rhea" id="RHEA:19661"/>
        <dbReference type="ChEBI" id="CHEBI:15378"/>
        <dbReference type="ChEBI" id="CHEBI:57540"/>
        <dbReference type="ChEBI" id="CHEBI:57634"/>
        <dbReference type="ChEBI" id="CHEBI:57945"/>
        <dbReference type="ChEBI" id="CHEBI:61381"/>
        <dbReference type="EC" id="1.1.1.17"/>
    </reaction>
</comment>
<keyword evidence="1" id="KW-0560">Oxidoreductase</keyword>
<dbReference type="Pfam" id="PF01232">
    <property type="entry name" value="Mannitol_dh"/>
    <property type="match status" value="1"/>
</dbReference>
<reference evidence="6 7" key="1">
    <citation type="submission" date="2019-03" db="EMBL/GenBank/DDBJ databases">
        <title>Genomic Encyclopedia of Type Strains, Phase IV (KMG-IV): sequencing the most valuable type-strain genomes for metagenomic binning, comparative biology and taxonomic classification.</title>
        <authorList>
            <person name="Goeker M."/>
        </authorList>
    </citation>
    <scope>NUCLEOTIDE SEQUENCE [LARGE SCALE GENOMIC DNA]</scope>
    <source>
        <strain evidence="6 7">DSM 28867</strain>
    </source>
</reference>
<dbReference type="GO" id="GO:0019592">
    <property type="term" value="P:mannitol catabolic process"/>
    <property type="evidence" value="ECO:0007669"/>
    <property type="project" value="TreeGrafter"/>
</dbReference>
<dbReference type="PANTHER" id="PTHR30524">
    <property type="entry name" value="MANNITOL-1-PHOSPHATE 5-DEHYDROGENASE"/>
    <property type="match status" value="1"/>
</dbReference>
<keyword evidence="7" id="KW-1185">Reference proteome</keyword>
<dbReference type="InterPro" id="IPR013131">
    <property type="entry name" value="Mannitol_DH_N"/>
</dbReference>
<evidence type="ECO:0000313" key="7">
    <source>
        <dbReference type="Proteomes" id="UP000294743"/>
    </source>
</evidence>
<dbReference type="GO" id="GO:0008926">
    <property type="term" value="F:mannitol-1-phosphate 5-dehydrogenase activity"/>
    <property type="evidence" value="ECO:0007669"/>
    <property type="project" value="UniProtKB-EC"/>
</dbReference>
<evidence type="ECO:0000256" key="2">
    <source>
        <dbReference type="ARBA" id="ARBA00023027"/>
    </source>
</evidence>
<evidence type="ECO:0000259" key="4">
    <source>
        <dbReference type="Pfam" id="PF01232"/>
    </source>
</evidence>
<dbReference type="AlphaFoldDB" id="A0A4R7ZFH7"/>
<dbReference type="GO" id="GO:0005829">
    <property type="term" value="C:cytosol"/>
    <property type="evidence" value="ECO:0007669"/>
    <property type="project" value="TreeGrafter"/>
</dbReference>